<organism evidence="4 5">
    <name type="scientific">Lingula anatina</name>
    <name type="common">Brachiopod</name>
    <name type="synonym">Lingula unguis</name>
    <dbReference type="NCBI Taxonomy" id="7574"/>
    <lineage>
        <taxon>Eukaryota</taxon>
        <taxon>Metazoa</taxon>
        <taxon>Spiralia</taxon>
        <taxon>Lophotrochozoa</taxon>
        <taxon>Brachiopoda</taxon>
        <taxon>Linguliformea</taxon>
        <taxon>Lingulata</taxon>
        <taxon>Lingulida</taxon>
        <taxon>Linguloidea</taxon>
        <taxon>Lingulidae</taxon>
        <taxon>Lingula</taxon>
    </lineage>
</organism>
<dbReference type="PANTHER" id="PTHR12241:SF162">
    <property type="entry name" value="TUBULIN MONOGLUTAMYLASE TTLL4"/>
    <property type="match status" value="1"/>
</dbReference>
<dbReference type="STRING" id="7574.A0A1S3HI27"/>
<proteinExistence type="predicted"/>
<dbReference type="GO" id="GO:0070740">
    <property type="term" value="F:tubulin-glutamic acid ligase activity"/>
    <property type="evidence" value="ECO:0007669"/>
    <property type="project" value="TreeGrafter"/>
</dbReference>
<evidence type="ECO:0000256" key="3">
    <source>
        <dbReference type="ARBA" id="ARBA00022840"/>
    </source>
</evidence>
<name>A0A1S3HI27_LINAN</name>
<dbReference type="OrthoDB" id="202825at2759"/>
<dbReference type="SUPFAM" id="SSF56059">
    <property type="entry name" value="Glutathione synthetase ATP-binding domain-like"/>
    <property type="match status" value="1"/>
</dbReference>
<dbReference type="KEGG" id="lak:106154733"/>
<dbReference type="Proteomes" id="UP000085678">
    <property type="component" value="Unplaced"/>
</dbReference>
<gene>
    <name evidence="5" type="primary">LOC106154733</name>
</gene>
<evidence type="ECO:0000256" key="2">
    <source>
        <dbReference type="ARBA" id="ARBA00022741"/>
    </source>
</evidence>
<dbReference type="PROSITE" id="PS51221">
    <property type="entry name" value="TTL"/>
    <property type="match status" value="1"/>
</dbReference>
<dbReference type="AlphaFoldDB" id="A0A1S3HI27"/>
<keyword evidence="1" id="KW-0436">Ligase</keyword>
<dbReference type="InterPro" id="IPR004344">
    <property type="entry name" value="TTL/TTLL_fam"/>
</dbReference>
<evidence type="ECO:0000313" key="4">
    <source>
        <dbReference type="Proteomes" id="UP000085678"/>
    </source>
</evidence>
<sequence length="384" mass="43492">MYAFVLPRKSRTFGRVKMSRNPNGLPVYIVLLLILCIFGENTGTSSSTSDASQNTQTAGSEFDHSDVNLVAGDCNLRHGPVNAARTFHECVESQSLTDEEPRENTDASYIAKTIEELTEKYNGDYDVQPALIPSLFSNVPPTINFVRPEQKVEEFPPAIKNRLKYFRGINALVESFLLRSGFSVTSDSSVYILHYGVPFQPHLTHLHSYLRPQAKFNHIPGSHHLGCKNLLAWGLARQRQKYGEEEYGFYPESYIFPGDKQAFRKAWDATPEGDMWILKPACLSGGEGVSILTDLEEIPQEAVVQRYLPNPLLIDEAKMDLRIYVLVGSIDPLRVYIFPEGEVRIAMEKYSMDKFEKRDIHLTNLAVNRMNANFTPDKINKLRP</sequence>
<accession>A0A1S3HI27</accession>
<dbReference type="InParanoid" id="A0A1S3HI27"/>
<dbReference type="GeneID" id="106154733"/>
<keyword evidence="3" id="KW-0067">ATP-binding</keyword>
<dbReference type="PANTHER" id="PTHR12241">
    <property type="entry name" value="TUBULIN POLYGLUTAMYLASE"/>
    <property type="match status" value="1"/>
</dbReference>
<dbReference type="GO" id="GO:0015631">
    <property type="term" value="F:tubulin binding"/>
    <property type="evidence" value="ECO:0007669"/>
    <property type="project" value="TreeGrafter"/>
</dbReference>
<dbReference type="GO" id="GO:0036064">
    <property type="term" value="C:ciliary basal body"/>
    <property type="evidence" value="ECO:0007669"/>
    <property type="project" value="TreeGrafter"/>
</dbReference>
<dbReference type="RefSeq" id="XP_013384644.1">
    <property type="nucleotide sequence ID" value="XM_013529190.1"/>
</dbReference>
<evidence type="ECO:0000313" key="5">
    <source>
        <dbReference type="RefSeq" id="XP_013384644.1"/>
    </source>
</evidence>
<dbReference type="Gene3D" id="3.30.470.20">
    <property type="entry name" value="ATP-grasp fold, B domain"/>
    <property type="match status" value="1"/>
</dbReference>
<keyword evidence="4" id="KW-1185">Reference proteome</keyword>
<evidence type="ECO:0000256" key="1">
    <source>
        <dbReference type="ARBA" id="ARBA00022598"/>
    </source>
</evidence>
<keyword evidence="2" id="KW-0547">Nucleotide-binding</keyword>
<reference evidence="5" key="1">
    <citation type="submission" date="2025-08" db="UniProtKB">
        <authorList>
            <consortium name="RefSeq"/>
        </authorList>
    </citation>
    <scope>IDENTIFICATION</scope>
    <source>
        <tissue evidence="5">Gonads</tissue>
    </source>
</reference>
<protein>
    <submittedName>
        <fullName evidence="5">Tubulin polyglutamylase TTLL4-like</fullName>
    </submittedName>
</protein>
<dbReference type="GO" id="GO:0005524">
    <property type="term" value="F:ATP binding"/>
    <property type="evidence" value="ECO:0007669"/>
    <property type="project" value="UniProtKB-KW"/>
</dbReference>
<dbReference type="Pfam" id="PF03133">
    <property type="entry name" value="TTL"/>
    <property type="match status" value="1"/>
</dbReference>
<dbReference type="GO" id="GO:0000226">
    <property type="term" value="P:microtubule cytoskeleton organization"/>
    <property type="evidence" value="ECO:0007669"/>
    <property type="project" value="TreeGrafter"/>
</dbReference>